<keyword evidence="1" id="KW-1133">Transmembrane helix</keyword>
<keyword evidence="1" id="KW-0812">Transmembrane</keyword>
<protein>
    <submittedName>
        <fullName evidence="2">Uncharacterized protein</fullName>
    </submittedName>
</protein>
<feature type="transmembrane region" description="Helical" evidence="1">
    <location>
        <begin position="12"/>
        <end position="29"/>
    </location>
</feature>
<keyword evidence="3" id="KW-1185">Reference proteome</keyword>
<dbReference type="AlphaFoldDB" id="A0A518AZW0"/>
<evidence type="ECO:0000313" key="2">
    <source>
        <dbReference type="EMBL" id="QDU60278.1"/>
    </source>
</evidence>
<evidence type="ECO:0000313" key="3">
    <source>
        <dbReference type="Proteomes" id="UP000317093"/>
    </source>
</evidence>
<dbReference type="Proteomes" id="UP000317093">
    <property type="component" value="Chromosome"/>
</dbReference>
<sequence length="102" mass="11485">MPRRTGQQSNWCMILVGLLIVVVFAITGWHSHPPPQVPEPTILETTLVGLVLVVWATARWVTYGIWGLLMLGADVLMFLWLLFPPRLQNLWVDGGSGRLPRL</sequence>
<dbReference type="EMBL" id="CP036279">
    <property type="protein sequence ID" value="QDU60278.1"/>
    <property type="molecule type" value="Genomic_DNA"/>
</dbReference>
<organism evidence="2 3">
    <name type="scientific">Kolteria novifilia</name>
    <dbReference type="NCBI Taxonomy" id="2527975"/>
    <lineage>
        <taxon>Bacteria</taxon>
        <taxon>Pseudomonadati</taxon>
        <taxon>Planctomycetota</taxon>
        <taxon>Planctomycetia</taxon>
        <taxon>Kolteriales</taxon>
        <taxon>Kolteriaceae</taxon>
        <taxon>Kolteria</taxon>
    </lineage>
</organism>
<keyword evidence="1" id="KW-0472">Membrane</keyword>
<dbReference type="KEGG" id="knv:Pan216_11170"/>
<reference evidence="2 3" key="1">
    <citation type="submission" date="2019-02" db="EMBL/GenBank/DDBJ databases">
        <title>Deep-cultivation of Planctomycetes and their phenomic and genomic characterization uncovers novel biology.</title>
        <authorList>
            <person name="Wiegand S."/>
            <person name="Jogler M."/>
            <person name="Boedeker C."/>
            <person name="Pinto D."/>
            <person name="Vollmers J."/>
            <person name="Rivas-Marin E."/>
            <person name="Kohn T."/>
            <person name="Peeters S.H."/>
            <person name="Heuer A."/>
            <person name="Rast P."/>
            <person name="Oberbeckmann S."/>
            <person name="Bunk B."/>
            <person name="Jeske O."/>
            <person name="Meyerdierks A."/>
            <person name="Storesund J.E."/>
            <person name="Kallscheuer N."/>
            <person name="Luecker S."/>
            <person name="Lage O.M."/>
            <person name="Pohl T."/>
            <person name="Merkel B.J."/>
            <person name="Hornburger P."/>
            <person name="Mueller R.-W."/>
            <person name="Bruemmer F."/>
            <person name="Labrenz M."/>
            <person name="Spormann A.M."/>
            <person name="Op den Camp H."/>
            <person name="Overmann J."/>
            <person name="Amann R."/>
            <person name="Jetten M.S.M."/>
            <person name="Mascher T."/>
            <person name="Medema M.H."/>
            <person name="Devos D.P."/>
            <person name="Kaster A.-K."/>
            <person name="Ovreas L."/>
            <person name="Rohde M."/>
            <person name="Galperin M.Y."/>
            <person name="Jogler C."/>
        </authorList>
    </citation>
    <scope>NUCLEOTIDE SEQUENCE [LARGE SCALE GENOMIC DNA]</scope>
    <source>
        <strain evidence="2 3">Pan216</strain>
    </source>
</reference>
<feature type="transmembrane region" description="Helical" evidence="1">
    <location>
        <begin position="41"/>
        <end position="58"/>
    </location>
</feature>
<evidence type="ECO:0000256" key="1">
    <source>
        <dbReference type="SAM" id="Phobius"/>
    </source>
</evidence>
<feature type="transmembrane region" description="Helical" evidence="1">
    <location>
        <begin position="65"/>
        <end position="83"/>
    </location>
</feature>
<proteinExistence type="predicted"/>
<name>A0A518AZW0_9BACT</name>
<accession>A0A518AZW0</accession>
<gene>
    <name evidence="2" type="ORF">Pan216_11170</name>
</gene>